<feature type="transmembrane region" description="Helical" evidence="8">
    <location>
        <begin position="461"/>
        <end position="479"/>
    </location>
</feature>
<feature type="transmembrane region" description="Helical" evidence="8">
    <location>
        <begin position="429"/>
        <end position="449"/>
    </location>
</feature>
<organism evidence="9">
    <name type="scientific">mine drainage metagenome</name>
    <dbReference type="NCBI Taxonomy" id="410659"/>
    <lineage>
        <taxon>unclassified sequences</taxon>
        <taxon>metagenomes</taxon>
        <taxon>ecological metagenomes</taxon>
    </lineage>
</organism>
<keyword evidence="5 8" id="KW-0812">Transmembrane</keyword>
<evidence type="ECO:0000256" key="5">
    <source>
        <dbReference type="ARBA" id="ARBA00022692"/>
    </source>
</evidence>
<feature type="transmembrane region" description="Helical" evidence="8">
    <location>
        <begin position="12"/>
        <end position="30"/>
    </location>
</feature>
<gene>
    <name evidence="9" type="ORF">B1B_09727</name>
</gene>
<keyword evidence="2" id="KW-0813">Transport</keyword>
<comment type="caution">
    <text evidence="9">The sequence shown here is derived from an EMBL/GenBank/DDBJ whole genome shotgun (WGS) entry which is preliminary data.</text>
</comment>
<dbReference type="PANTHER" id="PTHR32063:SF28">
    <property type="entry name" value="BLR2861 PROTEIN"/>
    <property type="match status" value="1"/>
</dbReference>
<keyword evidence="6 8" id="KW-1133">Transmembrane helix</keyword>
<feature type="transmembrane region" description="Helical" evidence="8">
    <location>
        <begin position="522"/>
        <end position="541"/>
    </location>
</feature>
<dbReference type="Gene3D" id="3.30.70.1430">
    <property type="entry name" value="Multidrug efflux transporter AcrB pore domain"/>
    <property type="match status" value="2"/>
</dbReference>
<proteinExistence type="predicted"/>
<evidence type="ECO:0000256" key="6">
    <source>
        <dbReference type="ARBA" id="ARBA00022989"/>
    </source>
</evidence>
<dbReference type="EMBL" id="AUZY01006438">
    <property type="protein sequence ID" value="EQD54356.1"/>
    <property type="molecule type" value="Genomic_DNA"/>
</dbReference>
<dbReference type="AlphaFoldDB" id="T1A1C0"/>
<evidence type="ECO:0000256" key="3">
    <source>
        <dbReference type="ARBA" id="ARBA00022475"/>
    </source>
</evidence>
<comment type="subcellular location">
    <subcellularLocation>
        <location evidence="1">Cell membrane</location>
        <topology evidence="1">Multi-pass membrane protein</topology>
    </subcellularLocation>
</comment>
<dbReference type="Gene3D" id="3.30.70.1320">
    <property type="entry name" value="Multidrug efflux transporter AcrB pore domain like"/>
    <property type="match status" value="1"/>
</dbReference>
<reference evidence="9" key="2">
    <citation type="journal article" date="2014" name="ISME J.">
        <title>Microbial stratification in low pH oxic and suboxic macroscopic growths along an acid mine drainage.</title>
        <authorList>
            <person name="Mendez-Garcia C."/>
            <person name="Mesa V."/>
            <person name="Sprenger R.R."/>
            <person name="Richter M."/>
            <person name="Diez M.S."/>
            <person name="Solano J."/>
            <person name="Bargiela R."/>
            <person name="Golyshina O.V."/>
            <person name="Manteca A."/>
            <person name="Ramos J.L."/>
            <person name="Gallego J.R."/>
            <person name="Llorente I."/>
            <person name="Martins Dos Santos V.A."/>
            <person name="Jensen O.N."/>
            <person name="Pelaez A.I."/>
            <person name="Sanchez J."/>
            <person name="Ferrer M."/>
        </authorList>
    </citation>
    <scope>NUCLEOTIDE SEQUENCE</scope>
</reference>
<protein>
    <submittedName>
        <fullName evidence="9">Multidrug resistance protein</fullName>
    </submittedName>
</protein>
<accession>T1A1C0</accession>
<feature type="transmembrane region" description="Helical" evidence="8">
    <location>
        <begin position="899"/>
        <end position="918"/>
    </location>
</feature>
<dbReference type="Pfam" id="PF00873">
    <property type="entry name" value="ACR_tran"/>
    <property type="match status" value="1"/>
</dbReference>
<dbReference type="SUPFAM" id="SSF82714">
    <property type="entry name" value="Multidrug efflux transporter AcrB TolC docking domain, DN and DC subdomains"/>
    <property type="match status" value="2"/>
</dbReference>
<dbReference type="SUPFAM" id="SSF82693">
    <property type="entry name" value="Multidrug efflux transporter AcrB pore domain, PN1, PN2, PC1 and PC2 subdomains"/>
    <property type="match status" value="3"/>
</dbReference>
<feature type="transmembrane region" description="Helical" evidence="8">
    <location>
        <begin position="332"/>
        <end position="351"/>
    </location>
</feature>
<dbReference type="SUPFAM" id="SSF82866">
    <property type="entry name" value="Multidrug efflux transporter AcrB transmembrane domain"/>
    <property type="match status" value="2"/>
</dbReference>
<reference evidence="9" key="1">
    <citation type="submission" date="2013-08" db="EMBL/GenBank/DDBJ databases">
        <authorList>
            <person name="Mendez C."/>
            <person name="Richter M."/>
            <person name="Ferrer M."/>
            <person name="Sanchez J."/>
        </authorList>
    </citation>
    <scope>NUCLEOTIDE SEQUENCE</scope>
</reference>
<sequence length="1023" mass="109861">MKWTDYFIERPVLASVLALLIFFLGFRSIFEIGLRQYPKTKTTVVNVSTAYPGASAQLMQGFVTTPLERAIAATQGIAYLTSSSSQGSSAISAHMHLNYSANKALTEITAAVNQVRNVLPRASQSPVIQVSTGERTSLMYLSFYSHHMRQPEIADYLTRVVQPQLESVNGVAQAAILGSPFAMRIWLAPNRLVAYHLTPTQVVDAIAANNYIAAVGRTKSRHVAINVNAQTGLHTVRQFKRLIVLQSGHQLVRLGELGRVELGDENDNGRFIFDGRRAVAIAIDTAPDANPLTVATDIRKLIPTIRSELPPSMHVAVAFDASQFIRSAIHDVIVTILEAAVIVIAVIFLFLGSARAVLIPVVTIPLSLIGVVFLMWVLGYTLNLLTLLALVLAIGLVVDDAIVVVENIHRHIEEGHAPIEAALMGGREIGGPVIGMTLTLAAVYAPIGFLTGITGSLFREFAFTLAGAVLISGFLALTLSPMMCSKLLRQTSAEAPFANALDRLFEKIRAFYGHALHGALEVRWVAGVAGLVILGSLWMLYQGAHHELAPTEDQGIVFVQASGSETATLGYLDGYLQSLKKTFEQIPGVDHSFMGAGFGGGNSLFAGVTLHSSRARNLSAQAVQSKIQQAVSNLAGINGFALLPPSLPGTGGGAPVELEITTTHGYPALYRVANRLRAAALRSGLFAYADTSLKFDDPQYEVTINRALASETGVTMSDVGSALASLLSGGYIDHFSLGGESYRVIPQVIQQDRFHISQFAHYEVAASNGVLVPLGDFVTLVPKVEPNALDRFDQMNSTELDGVPKPGVSLGQALGYLKAAAQRVLPNGYDLHYAGLSRQYERQGAALMVTFFFALVVIFLVLAGLFESFRDPLIILVSVPMSISGALLFLNLGFASVNIYTQIGMITLIGLISKHGILMTQFANELQRNEGLSRRDAIERAATTRLRPILMTTAAMVIGVVPLIIATGAGAASRYDIGLVIATGLLIGTAFTLFMVPTVYTWLAHDISREKAMAATLPDPARV</sequence>
<dbReference type="Gene3D" id="3.30.2090.10">
    <property type="entry name" value="Multidrug efflux transporter AcrB TolC docking domain, DN and DC subdomains"/>
    <property type="match status" value="2"/>
</dbReference>
<feature type="transmembrane region" description="Helical" evidence="8">
    <location>
        <begin position="949"/>
        <end position="971"/>
    </location>
</feature>
<keyword evidence="3" id="KW-1003">Cell membrane</keyword>
<dbReference type="FunFam" id="1.20.1640.10:FF:000001">
    <property type="entry name" value="Efflux pump membrane transporter"/>
    <property type="match status" value="1"/>
</dbReference>
<feature type="transmembrane region" description="Helical" evidence="8">
    <location>
        <begin position="384"/>
        <end position="408"/>
    </location>
</feature>
<evidence type="ECO:0000256" key="2">
    <source>
        <dbReference type="ARBA" id="ARBA00022448"/>
    </source>
</evidence>
<dbReference type="GO" id="GO:0042910">
    <property type="term" value="F:xenobiotic transmembrane transporter activity"/>
    <property type="evidence" value="ECO:0007669"/>
    <property type="project" value="TreeGrafter"/>
</dbReference>
<feature type="transmembrane region" description="Helical" evidence="8">
    <location>
        <begin position="358"/>
        <end position="378"/>
    </location>
</feature>
<dbReference type="PANTHER" id="PTHR32063">
    <property type="match status" value="1"/>
</dbReference>
<dbReference type="GO" id="GO:0005886">
    <property type="term" value="C:plasma membrane"/>
    <property type="evidence" value="ECO:0007669"/>
    <property type="project" value="UniProtKB-SubCell"/>
</dbReference>
<feature type="transmembrane region" description="Helical" evidence="8">
    <location>
        <begin position="873"/>
        <end position="893"/>
    </location>
</feature>
<dbReference type="Gene3D" id="3.30.70.1440">
    <property type="entry name" value="Multidrug efflux transporter AcrB pore domain"/>
    <property type="match status" value="1"/>
</dbReference>
<name>T1A1C0_9ZZZZ</name>
<evidence type="ECO:0000256" key="7">
    <source>
        <dbReference type="ARBA" id="ARBA00023136"/>
    </source>
</evidence>
<evidence type="ECO:0000256" key="8">
    <source>
        <dbReference type="SAM" id="Phobius"/>
    </source>
</evidence>
<evidence type="ECO:0000256" key="4">
    <source>
        <dbReference type="ARBA" id="ARBA00022519"/>
    </source>
</evidence>
<evidence type="ECO:0000256" key="1">
    <source>
        <dbReference type="ARBA" id="ARBA00004651"/>
    </source>
</evidence>
<feature type="transmembrane region" description="Helical" evidence="8">
    <location>
        <begin position="977"/>
        <end position="1003"/>
    </location>
</feature>
<dbReference type="InterPro" id="IPR027463">
    <property type="entry name" value="AcrB_DN_DC_subdom"/>
</dbReference>
<dbReference type="PRINTS" id="PR00702">
    <property type="entry name" value="ACRIFLAVINRP"/>
</dbReference>
<keyword evidence="4" id="KW-0997">Cell inner membrane</keyword>
<keyword evidence="7 8" id="KW-0472">Membrane</keyword>
<dbReference type="InterPro" id="IPR001036">
    <property type="entry name" value="Acrflvin-R"/>
</dbReference>
<dbReference type="Gene3D" id="1.20.1640.10">
    <property type="entry name" value="Multidrug efflux transporter AcrB transmembrane domain"/>
    <property type="match status" value="2"/>
</dbReference>
<feature type="transmembrane region" description="Helical" evidence="8">
    <location>
        <begin position="845"/>
        <end position="866"/>
    </location>
</feature>
<evidence type="ECO:0000313" key="9">
    <source>
        <dbReference type="EMBL" id="EQD54356.1"/>
    </source>
</evidence>